<dbReference type="InterPro" id="IPR010992">
    <property type="entry name" value="IHF-like_DNA-bd_dom_sf"/>
</dbReference>
<dbReference type="Pfam" id="PF05261">
    <property type="entry name" value="Tra_M"/>
    <property type="match status" value="1"/>
</dbReference>
<evidence type="ECO:0000256" key="3">
    <source>
        <dbReference type="ARBA" id="ARBA00020534"/>
    </source>
</evidence>
<keyword evidence="8" id="KW-0804">Transcription</keyword>
<keyword evidence="9" id="KW-0614">Plasmid</keyword>
<evidence type="ECO:0000313" key="10">
    <source>
        <dbReference type="Proteomes" id="UP000187148"/>
    </source>
</evidence>
<keyword evidence="6" id="KW-0805">Transcription regulation</keyword>
<dbReference type="AlphaFoldDB" id="A0A830Z6C1"/>
<dbReference type="InterPro" id="IPR042073">
    <property type="entry name" value="TraM_DNA-bd"/>
</dbReference>
<evidence type="ECO:0000256" key="7">
    <source>
        <dbReference type="ARBA" id="ARBA00023125"/>
    </source>
</evidence>
<evidence type="ECO:0000256" key="6">
    <source>
        <dbReference type="ARBA" id="ARBA00023015"/>
    </source>
</evidence>
<proteinExistence type="inferred from homology"/>
<keyword evidence="4" id="KW-0963">Cytoplasm</keyword>
<comment type="subcellular location">
    <subcellularLocation>
        <location evidence="1">Cytoplasm</location>
    </subcellularLocation>
</comment>
<geneLocation type="plasmid" evidence="9 10">
    <name>p888-76-1</name>
</geneLocation>
<dbReference type="CDD" id="cd14804">
    <property type="entry name" value="Tra_M"/>
    <property type="match status" value="1"/>
</dbReference>
<evidence type="ECO:0000256" key="8">
    <source>
        <dbReference type="ARBA" id="ARBA00023163"/>
    </source>
</evidence>
<dbReference type="GO" id="GO:0003677">
    <property type="term" value="F:DNA binding"/>
    <property type="evidence" value="ECO:0007669"/>
    <property type="project" value="UniProtKB-KW"/>
</dbReference>
<protein>
    <recommendedName>
        <fullName evidence="3">Relaxosome protein TraM</fullName>
    </recommendedName>
</protein>
<dbReference type="RefSeq" id="WP_054804372.1">
    <property type="nucleotide sequence ID" value="NZ_CP019446.1"/>
</dbReference>
<gene>
    <name evidence="9" type="ORF">BWI95_22360</name>
</gene>
<dbReference type="Proteomes" id="UP000187148">
    <property type="component" value="Plasmid p888-76-1"/>
</dbReference>
<dbReference type="InterPro" id="IPR007925">
    <property type="entry name" value="TRelaxosome_TraM"/>
</dbReference>
<dbReference type="Gene3D" id="1.10.10.450">
    <property type="entry name" value="TraM protein, DNA-binding"/>
    <property type="match status" value="1"/>
</dbReference>
<dbReference type="KEGG" id="kco:BWI95_22360"/>
<evidence type="ECO:0000256" key="2">
    <source>
        <dbReference type="ARBA" id="ARBA00008859"/>
    </source>
</evidence>
<evidence type="ECO:0000313" key="9">
    <source>
        <dbReference type="EMBL" id="APZ07795.1"/>
    </source>
</evidence>
<comment type="similarity">
    <text evidence="2">Belongs to the relaxosome TraM family.</text>
</comment>
<accession>A0A830Z6C1</accession>
<evidence type="ECO:0000256" key="5">
    <source>
        <dbReference type="ARBA" id="ARBA00022971"/>
    </source>
</evidence>
<dbReference type="SUPFAM" id="SSF47729">
    <property type="entry name" value="IHF-like DNA-binding proteins"/>
    <property type="match status" value="1"/>
</dbReference>
<dbReference type="GO" id="GO:0005737">
    <property type="term" value="C:cytoplasm"/>
    <property type="evidence" value="ECO:0007669"/>
    <property type="project" value="UniProtKB-SubCell"/>
</dbReference>
<sequence>MGRIGVYLKDKIEREVRDIVQKELNNGASPAEVSVSSTCNELIRLGLLVYKNNDSDGPKFDLEGYRRDLIMKASGTREGIMILTALVCEMYVQNKGNDAQISLEDLINQSISAINQAESATEAHHFLTKEE</sequence>
<keyword evidence="10" id="KW-1185">Reference proteome</keyword>
<keyword evidence="5" id="KW-0184">Conjugation</keyword>
<dbReference type="EMBL" id="CP019446">
    <property type="protein sequence ID" value="APZ07795.1"/>
    <property type="molecule type" value="Genomic_DNA"/>
</dbReference>
<name>A0A830Z6C1_9ENTR</name>
<evidence type="ECO:0000256" key="4">
    <source>
        <dbReference type="ARBA" id="ARBA00022490"/>
    </source>
</evidence>
<organism evidence="9 10">
    <name type="scientific">Kosakonia cowanii JCM 10956 = DSM 18146</name>
    <dbReference type="NCBI Taxonomy" id="1300165"/>
    <lineage>
        <taxon>Bacteria</taxon>
        <taxon>Pseudomonadati</taxon>
        <taxon>Pseudomonadota</taxon>
        <taxon>Gammaproteobacteria</taxon>
        <taxon>Enterobacterales</taxon>
        <taxon>Enterobacteriaceae</taxon>
        <taxon>Kosakonia</taxon>
    </lineage>
</organism>
<reference evidence="9 10" key="1">
    <citation type="submission" date="2017-01" db="EMBL/GenBank/DDBJ databases">
        <authorList>
            <person name="Cao J.-M."/>
        </authorList>
    </citation>
    <scope>NUCLEOTIDE SEQUENCE [LARGE SCALE GENOMIC DNA]</scope>
    <source>
        <strain evidence="9 10">888-76</strain>
        <plasmid evidence="9 10">p888-76-1</plasmid>
    </source>
</reference>
<evidence type="ECO:0000256" key="1">
    <source>
        <dbReference type="ARBA" id="ARBA00004496"/>
    </source>
</evidence>
<keyword evidence="7" id="KW-0238">DNA-binding</keyword>